<dbReference type="Proteomes" id="UP000250299">
    <property type="component" value="Chromosome"/>
</dbReference>
<organism evidence="1 2">
    <name type="scientific">Pseudomonas putida</name>
    <name type="common">Arthrobacter siderocapsulatus</name>
    <dbReference type="NCBI Taxonomy" id="303"/>
    <lineage>
        <taxon>Bacteria</taxon>
        <taxon>Pseudomonadati</taxon>
        <taxon>Pseudomonadota</taxon>
        <taxon>Gammaproteobacteria</taxon>
        <taxon>Pseudomonadales</taxon>
        <taxon>Pseudomonadaceae</taxon>
        <taxon>Pseudomonas</taxon>
    </lineage>
</organism>
<accession>A0A2Z4RBP7</accession>
<dbReference type="OrthoDB" id="7033561at2"/>
<evidence type="ECO:0000313" key="2">
    <source>
        <dbReference type="Proteomes" id="UP000250299"/>
    </source>
</evidence>
<protein>
    <submittedName>
        <fullName evidence="1">Uncharacterized protein</fullName>
    </submittedName>
</protein>
<dbReference type="AlphaFoldDB" id="A0A2Z4RBP7"/>
<dbReference type="EMBL" id="CP029693">
    <property type="protein sequence ID" value="AWY38533.1"/>
    <property type="molecule type" value="Genomic_DNA"/>
</dbReference>
<sequence length="63" mass="6504">MRGLEATAGRAREIPAKPCFCSTVGASLLAMVVNDNAGNLMPRGVRGSIASRLAPTGVVIHKI</sequence>
<evidence type="ECO:0000313" key="1">
    <source>
        <dbReference type="EMBL" id="AWY38533.1"/>
    </source>
</evidence>
<proteinExistence type="predicted"/>
<gene>
    <name evidence="1" type="ORF">DKY63_00890</name>
</gene>
<name>A0A2Z4RBP7_PSEPU</name>
<reference evidence="1 2" key="1">
    <citation type="submission" date="2018-05" db="EMBL/GenBank/DDBJ databases">
        <title>Whole genome sequence of Pseudomonas putida JBC17.</title>
        <authorList>
            <person name="Lee Y.H."/>
            <person name="David K."/>
        </authorList>
    </citation>
    <scope>NUCLEOTIDE SEQUENCE [LARGE SCALE GENOMIC DNA]</scope>
    <source>
        <strain evidence="1 2">JBC17</strain>
    </source>
</reference>